<dbReference type="PANTHER" id="PTHR13847">
    <property type="entry name" value="SARCOSINE DEHYDROGENASE-RELATED"/>
    <property type="match status" value="1"/>
</dbReference>
<name>A0A919LCW0_9ACTN</name>
<feature type="domain" description="FAD dependent oxidoreductase" evidence="2">
    <location>
        <begin position="6"/>
        <end position="344"/>
    </location>
</feature>
<keyword evidence="1" id="KW-0560">Oxidoreductase</keyword>
<evidence type="ECO:0000259" key="2">
    <source>
        <dbReference type="Pfam" id="PF01266"/>
    </source>
</evidence>
<dbReference type="SUPFAM" id="SSF51905">
    <property type="entry name" value="FAD/NAD(P)-binding domain"/>
    <property type="match status" value="1"/>
</dbReference>
<keyword evidence="4" id="KW-1185">Reference proteome</keyword>
<reference evidence="3" key="1">
    <citation type="submission" date="2020-09" db="EMBL/GenBank/DDBJ databases">
        <title>Whole genome shotgun sequence of Streptomyces xanthophaeus NBRC 12829.</title>
        <authorList>
            <person name="Komaki H."/>
            <person name="Tamura T."/>
        </authorList>
    </citation>
    <scope>NUCLEOTIDE SEQUENCE</scope>
    <source>
        <strain evidence="3">NBRC 12829</strain>
    </source>
</reference>
<evidence type="ECO:0000313" key="4">
    <source>
        <dbReference type="Proteomes" id="UP000600026"/>
    </source>
</evidence>
<dbReference type="Gene3D" id="3.30.9.10">
    <property type="entry name" value="D-Amino Acid Oxidase, subunit A, domain 2"/>
    <property type="match status" value="1"/>
</dbReference>
<dbReference type="InterPro" id="IPR036188">
    <property type="entry name" value="FAD/NAD-bd_sf"/>
</dbReference>
<sequence length="367" mass="38592">MTAVHDVLVIGAGVVGLSVARELAQRGARVHVVDGSPDGGSGSRAAAGVAIPSLRLLADPVMHAFVAAARTRFDEDVRTFEKTTPGIRRGKGVLRPVRTEEEREQLVLTTAARPEELGEWTDAAALADLEPVFARSSFLGAFRTTAGHMVDTALYVDALGSAARAAGATVSLGEQVLGIEEAPGEVRVTTSRGSLRADRVVVAAGAWSGSLPGLPPLPVHPMRGQMIEVRDAEVRIDHVISGRTYLCPWRAGSLCTGATEEMAGFADHVTTAGTVFLLSRLVRDFPLLADARPVRAWAGLRSASGDGRLVLGRYPATNRVYVCSAHAGQGILTGHHSGWALAHLLDTGEPAAPEAFSPDRFDPVRAG</sequence>
<dbReference type="PANTHER" id="PTHR13847:SF289">
    <property type="entry name" value="GLYCINE OXIDASE"/>
    <property type="match status" value="1"/>
</dbReference>
<dbReference type="RefSeq" id="WP_031148926.1">
    <property type="nucleotide sequence ID" value="NZ_BNEE01000002.1"/>
</dbReference>
<dbReference type="Gene3D" id="3.50.50.60">
    <property type="entry name" value="FAD/NAD(P)-binding domain"/>
    <property type="match status" value="1"/>
</dbReference>
<dbReference type="GO" id="GO:0005737">
    <property type="term" value="C:cytoplasm"/>
    <property type="evidence" value="ECO:0007669"/>
    <property type="project" value="TreeGrafter"/>
</dbReference>
<accession>A0A919LCW0</accession>
<gene>
    <name evidence="3" type="ORF">Sxan_00160</name>
</gene>
<dbReference type="OrthoDB" id="9806452at2"/>
<proteinExistence type="predicted"/>
<dbReference type="InterPro" id="IPR006076">
    <property type="entry name" value="FAD-dep_OxRdtase"/>
</dbReference>
<dbReference type="EMBL" id="BNEE01000002">
    <property type="protein sequence ID" value="GHI82652.1"/>
    <property type="molecule type" value="Genomic_DNA"/>
</dbReference>
<dbReference type="Proteomes" id="UP000600026">
    <property type="component" value="Unassembled WGS sequence"/>
</dbReference>
<dbReference type="Pfam" id="PF01266">
    <property type="entry name" value="DAO"/>
    <property type="match status" value="1"/>
</dbReference>
<dbReference type="AlphaFoldDB" id="A0A919LCW0"/>
<comment type="caution">
    <text evidence="3">The sequence shown here is derived from an EMBL/GenBank/DDBJ whole genome shotgun (WGS) entry which is preliminary data.</text>
</comment>
<evidence type="ECO:0000313" key="3">
    <source>
        <dbReference type="EMBL" id="GHI82652.1"/>
    </source>
</evidence>
<protein>
    <submittedName>
        <fullName evidence="3">Glycine oxidase</fullName>
    </submittedName>
</protein>
<organism evidence="3 4">
    <name type="scientific">Streptomyces xanthophaeus</name>
    <dbReference type="NCBI Taxonomy" id="67385"/>
    <lineage>
        <taxon>Bacteria</taxon>
        <taxon>Bacillati</taxon>
        <taxon>Actinomycetota</taxon>
        <taxon>Actinomycetes</taxon>
        <taxon>Kitasatosporales</taxon>
        <taxon>Streptomycetaceae</taxon>
        <taxon>Streptomyces</taxon>
    </lineage>
</organism>
<dbReference type="GO" id="GO:0016491">
    <property type="term" value="F:oxidoreductase activity"/>
    <property type="evidence" value="ECO:0007669"/>
    <property type="project" value="UniProtKB-KW"/>
</dbReference>
<dbReference type="SUPFAM" id="SSF54373">
    <property type="entry name" value="FAD-linked reductases, C-terminal domain"/>
    <property type="match status" value="1"/>
</dbReference>
<evidence type="ECO:0000256" key="1">
    <source>
        <dbReference type="ARBA" id="ARBA00023002"/>
    </source>
</evidence>